<dbReference type="GO" id="GO:0000289">
    <property type="term" value="P:nuclear-transcribed mRNA poly(A) tail shortening"/>
    <property type="evidence" value="ECO:0007669"/>
    <property type="project" value="UniProtKB-ARBA"/>
</dbReference>
<feature type="region of interest" description="Disordered" evidence="8">
    <location>
        <begin position="549"/>
        <end position="581"/>
    </location>
</feature>
<keyword evidence="4" id="KW-0804">Transcription</keyword>
<evidence type="ECO:0000256" key="6">
    <source>
        <dbReference type="ARBA" id="ARBA00059181"/>
    </source>
</evidence>
<dbReference type="GO" id="GO:0000932">
    <property type="term" value="C:P-body"/>
    <property type="evidence" value="ECO:0007669"/>
    <property type="project" value="TreeGrafter"/>
</dbReference>
<dbReference type="CDD" id="cd20710">
    <property type="entry name" value="NOT1_connector"/>
    <property type="match status" value="1"/>
</dbReference>
<accession>A0A4P9X4X2</accession>
<dbReference type="Pfam" id="PF16415">
    <property type="entry name" value="CNOT1_CAF1_bind"/>
    <property type="match status" value="1"/>
</dbReference>
<keyword evidence="3" id="KW-0805">Transcription regulation</keyword>
<feature type="domain" description="CCR4-NOT transcription complex subunit 1 CAF1-binding" evidence="11">
    <location>
        <begin position="620"/>
        <end position="846"/>
    </location>
</feature>
<dbReference type="Gene3D" id="1.25.40.790">
    <property type="match status" value="1"/>
</dbReference>
<keyword evidence="2" id="KW-0678">Repressor</keyword>
<dbReference type="Gene3D" id="1.25.40.840">
    <property type="entry name" value="CCR4-NOT transcription complex subunit 1 TTP binding domain"/>
    <property type="match status" value="1"/>
</dbReference>
<dbReference type="InterPro" id="IPR040398">
    <property type="entry name" value="Not1"/>
</dbReference>
<dbReference type="GO" id="GO:0005634">
    <property type="term" value="C:nucleus"/>
    <property type="evidence" value="ECO:0007669"/>
    <property type="project" value="UniProtKB-SubCell"/>
</dbReference>
<dbReference type="InterPro" id="IPR032191">
    <property type="entry name" value="CNOT1_CAF1_bind"/>
</dbReference>
<dbReference type="Gene3D" id="1.25.40.180">
    <property type="match status" value="1"/>
</dbReference>
<dbReference type="PANTHER" id="PTHR13162">
    <property type="entry name" value="CCR4-NOT TRANSCRIPTION COMPLEX"/>
    <property type="match status" value="1"/>
</dbReference>
<dbReference type="InterPro" id="IPR055454">
    <property type="entry name" value="CNOT1-like_NOT1_connector"/>
</dbReference>
<evidence type="ECO:0000256" key="5">
    <source>
        <dbReference type="ARBA" id="ARBA00023242"/>
    </source>
</evidence>
<protein>
    <recommendedName>
        <fullName evidence="7">General negative regulator of transcription subunit 1</fullName>
    </recommendedName>
</protein>
<dbReference type="Gene3D" id="1.25.40.800">
    <property type="match status" value="1"/>
</dbReference>
<sequence>MKLVIKLKPNLDWSAIVRHLDHPVLRPVAGPRAREQLAFVLAVHRTSLGDLSRESALRLFPSIQLVNRRWNNMHAQFAFLQEVIQSAPAMFADNSTVLRLTLAMEPSAVGTSSSADGGTAGGSLVVQVRDQPWNAFDLIQCLVALCDGPLYEDVVRFLSDAAHTAPELLLIGLALLPQRLPALTDLATDLVIFCLVNHASTAILPRLWSINAQLLTRGVLVLYAKDPSTLGRILDACQEIKILTSLLEKVRYEYAFSIDMASLASRRDYLNLEKWLTDHLNNHDGEAFFQAALDFLNDKVQTMIAKSSEPPSQPPQPQAASVPLTLNVVTIFLNVMRQSSALHTGPVAYQRRFKQTCAACVHVFPQLAQYAFDGDGPPVAAGTPSEFSGDIENECNAYWQKLYQNEMTVPEIVRMLQRFQKAGDAGDAVASREFKIYQCMVFGFVDEYKFYREWPEKQLLLTSELFGALIQHSLATDRVLGVALRCVLDALRHPPGTKMFRFGVDALSQFRTRLAEWPQYGALILQIPDLAKHEPELVQFVRSELERASPSAAHPPSDVLASLHGSGKPDRVPLPGRGGGSRGGHVPFTALHLDTSLLYEASHEPLFAPPKPNAGPALLTPPENIQDTILFIMNNVTFDNLDMHAADLVNTLDQDWFPWFCHYLVSKRVSQEPNFHGLYNALIDRLAYHQHPALTRLFSRNLLYETYACINKYLNSENILVAPTERSHLKNLGMWLGQITLAKDIPIKHRHLSLKDLLLEGHDHDRLIVVVPFVCKILEQGQQGRVFRPPNPWTMAILGVLSEIYHYADLKLNLKFEMEVLCKNLQLEMSEIPPSSIVHNRPPKTEIPGLDPLLVGGDGFDGGFDGGLRNNGVGGGQSLPPGVGAGSSQAGSAAGGPGGAAGASADYPSLLQYISFDANLALFNENPHLKRIVTLAFDRAIQEVASSPVVERSVTIAAISTKELVTKDFAFEPDEHKMANAAHLMACSLAGSLAAVSSREPLRVAMAAHLRQMLTQAGYTEQVIPEPLIFMVVNSNLDLSRFIIEKAASEKSAPEIDRALNRNYLQRRKHRQQVAAAAGGGGGANPPPVFYDIAAVPSPYQTNLPDALRPMPNGLNAAQLRVYEDFAQVSHAGNLDAGTHPPHAHLGHPQPPAHLGLVSGGGGAHVSPPPVASLRELVREDVDPNVKTAEGEVPPHPHLEQIRPLLRSMVMLIQHPRRDEAVLSCSQKVMQVLFRSESRFGREIYLGMLDKLCELSRRLAREIREWLIYSDDDRKYTSVDVAIVILQSGLVTPAEMDMQLARLIEAGRTTVIQFTVQLLQTVIVEQNMATVTDFLYSIEVLRHRLVLLQRVEADVLSSLLEAVDARWVMIDRDQNEHTLARYLEAIFADWIRLYNHPAANEQTFARFVWHLQNQGVLRDEQITPLFFRICTEMSEQTCRKVTDAMALAQAQAGEYPNAAVAAEMVGGQPYQAVDAFARLIVLLIRYNTDTTAADQDPARLNLIAKIVSVVVLVLVHSHEQQRTHFNQQPYFRLFSTLLNDLSSGLNDANQRPGYTQCLLTAISNTFHTLQPGFLPGFTFSWLQLISHRNFMSKLLMIEGQKGWPFIHRLMIDLFRFMRPFLLVVAPADPGAPGRQLYHATLRILLVLLHDFPEFLCAFHHAFVDLIPVNCIQLRNLILSAFPRDMRLPDPFTPSLKVELLPQIGARPLVLSDTRSALSHAALAGPATLADELDAYLKGARVPASFIADLPAKLRLAAPPASASASASAAAPTESKYHVPAMNALVLTVGMYAIEEAERRARASSSRPPPADAPALVFATPSKATTLFHGLCTHFDTEGRYFFLSAMANQLRYPNSHTHFFSFMLLQLFAKAESDVVPEQITRVLIERLIVHRPHPYGLLITFIELLRNPAYARWDHRALVKLSPDIARLFNSVEKSITASMNRTVANGLPTALDPASNAGAGLAETAA</sequence>
<evidence type="ECO:0000259" key="9">
    <source>
        <dbReference type="Pfam" id="PF04054"/>
    </source>
</evidence>
<evidence type="ECO:0000259" key="14">
    <source>
        <dbReference type="Pfam" id="PF25097"/>
    </source>
</evidence>
<feature type="domain" description="CCR4-NOT transcription complex subunit 1 HEAT repeat" evidence="13">
    <location>
        <begin position="195"/>
        <end position="336"/>
    </location>
</feature>
<feature type="domain" description="CCR4-NOT transcription complex subunit 1-like NOT1 connector" evidence="14">
    <location>
        <begin position="1186"/>
        <end position="1363"/>
    </location>
</feature>
<dbReference type="Pfam" id="PF25097">
    <property type="entry name" value="ARM_Cnot1"/>
    <property type="match status" value="1"/>
</dbReference>
<evidence type="ECO:0000313" key="16">
    <source>
        <dbReference type="Proteomes" id="UP000274922"/>
    </source>
</evidence>
<evidence type="ECO:0000259" key="10">
    <source>
        <dbReference type="Pfam" id="PF12842"/>
    </source>
</evidence>
<feature type="domain" description="CCR4-NOT transcription complex subunit 1" evidence="10">
    <location>
        <begin position="927"/>
        <end position="1071"/>
    </location>
</feature>
<comment type="subcellular location">
    <subcellularLocation>
        <location evidence="1">Nucleus</location>
    </subcellularLocation>
</comment>
<evidence type="ECO:0000259" key="12">
    <source>
        <dbReference type="Pfam" id="PF16417"/>
    </source>
</evidence>
<evidence type="ECO:0000256" key="8">
    <source>
        <dbReference type="SAM" id="MobiDB-lite"/>
    </source>
</evidence>
<dbReference type="InterPro" id="IPR032193">
    <property type="entry name" value="CNOT1_TTP_bind"/>
</dbReference>
<dbReference type="GO" id="GO:0060090">
    <property type="term" value="F:molecular adaptor activity"/>
    <property type="evidence" value="ECO:0007669"/>
    <property type="project" value="TreeGrafter"/>
</dbReference>
<dbReference type="InterPro" id="IPR024557">
    <property type="entry name" value="CNOT1_dom_4"/>
</dbReference>
<dbReference type="Pfam" id="PF16418">
    <property type="entry name" value="CNOT1_HEAT"/>
    <property type="match status" value="1"/>
</dbReference>
<proteinExistence type="predicted"/>
<organism evidence="15 16">
    <name type="scientific">Caulochytrium protostelioides</name>
    <dbReference type="NCBI Taxonomy" id="1555241"/>
    <lineage>
        <taxon>Eukaryota</taxon>
        <taxon>Fungi</taxon>
        <taxon>Fungi incertae sedis</taxon>
        <taxon>Chytridiomycota</taxon>
        <taxon>Chytridiomycota incertae sedis</taxon>
        <taxon>Chytridiomycetes</taxon>
        <taxon>Caulochytriales</taxon>
        <taxon>Caulochytriaceae</taxon>
        <taxon>Caulochytrium</taxon>
    </lineage>
</organism>
<evidence type="ECO:0000259" key="11">
    <source>
        <dbReference type="Pfam" id="PF16415"/>
    </source>
</evidence>
<dbReference type="EMBL" id="ML014235">
    <property type="protein sequence ID" value="RKP00101.1"/>
    <property type="molecule type" value="Genomic_DNA"/>
</dbReference>
<dbReference type="STRING" id="1555241.A0A4P9X4X2"/>
<evidence type="ECO:0000256" key="3">
    <source>
        <dbReference type="ARBA" id="ARBA00023015"/>
    </source>
</evidence>
<dbReference type="OrthoDB" id="1933107at2759"/>
<dbReference type="Pfam" id="PF04054">
    <property type="entry name" value="Not1"/>
    <property type="match status" value="1"/>
</dbReference>
<feature type="domain" description="CCR4-NOT transcription complex subunit 1 TTP binding" evidence="12">
    <location>
        <begin position="377"/>
        <end position="550"/>
    </location>
</feature>
<dbReference type="InterPro" id="IPR007196">
    <property type="entry name" value="CCR4-Not_Not1_C"/>
</dbReference>
<feature type="region of interest" description="Disordered" evidence="8">
    <location>
        <begin position="871"/>
        <end position="898"/>
    </location>
</feature>
<dbReference type="GO" id="GO:0017148">
    <property type="term" value="P:negative regulation of translation"/>
    <property type="evidence" value="ECO:0007669"/>
    <property type="project" value="InterPro"/>
</dbReference>
<dbReference type="GO" id="GO:0030015">
    <property type="term" value="C:CCR4-NOT core complex"/>
    <property type="evidence" value="ECO:0007669"/>
    <property type="project" value="InterPro"/>
</dbReference>
<evidence type="ECO:0000259" key="13">
    <source>
        <dbReference type="Pfam" id="PF16418"/>
    </source>
</evidence>
<reference evidence="16" key="1">
    <citation type="journal article" date="2018" name="Nat. Microbiol.">
        <title>Leveraging single-cell genomics to expand the fungal tree of life.</title>
        <authorList>
            <person name="Ahrendt S.R."/>
            <person name="Quandt C.A."/>
            <person name="Ciobanu D."/>
            <person name="Clum A."/>
            <person name="Salamov A."/>
            <person name="Andreopoulos B."/>
            <person name="Cheng J.F."/>
            <person name="Woyke T."/>
            <person name="Pelin A."/>
            <person name="Henrissat B."/>
            <person name="Reynolds N.K."/>
            <person name="Benny G.L."/>
            <person name="Smith M.E."/>
            <person name="James T.Y."/>
            <person name="Grigoriev I.V."/>
        </authorList>
    </citation>
    <scope>NUCLEOTIDE SEQUENCE [LARGE SCALE GENOMIC DNA]</scope>
    <source>
        <strain evidence="16">ATCC 52028</strain>
    </source>
</reference>
<dbReference type="InterPro" id="IPR038535">
    <property type="entry name" value="CNOT1_TTP_bind_sf"/>
</dbReference>
<dbReference type="Pfam" id="PF16417">
    <property type="entry name" value="CNOT1_TTP_bind"/>
    <property type="match status" value="1"/>
</dbReference>
<dbReference type="Pfam" id="PF12842">
    <property type="entry name" value="DUF3819"/>
    <property type="match status" value="1"/>
</dbReference>
<dbReference type="FunFam" id="1.25.40.180:FF:000012">
    <property type="entry name" value="Ccr4-Not transcription complex subunit"/>
    <property type="match status" value="1"/>
</dbReference>
<evidence type="ECO:0000313" key="15">
    <source>
        <dbReference type="EMBL" id="RKP00101.1"/>
    </source>
</evidence>
<dbReference type="InterPro" id="IPR032194">
    <property type="entry name" value="CNOT1_HEAT"/>
</dbReference>
<evidence type="ECO:0000256" key="4">
    <source>
        <dbReference type="ARBA" id="ARBA00023163"/>
    </source>
</evidence>
<evidence type="ECO:0000256" key="2">
    <source>
        <dbReference type="ARBA" id="ARBA00022491"/>
    </source>
</evidence>
<evidence type="ECO:0000256" key="1">
    <source>
        <dbReference type="ARBA" id="ARBA00004123"/>
    </source>
</evidence>
<keyword evidence="16" id="KW-1185">Reference proteome</keyword>
<comment type="function">
    <text evidence="6">Acts as a component of the CCR4-NOT core complex, which in the nucleus seems to be a general transcription factor, and in the cytoplasm the major mRNA deadenylase involved in mRNA turnover. The NOT protein subcomplex negatively regulates the basal and activated transcription of many genes. Preferentially affects TC-type TATA element-dependent transcription. Could directly or indirectly inhibit component(s) of the general transcription machinery.</text>
</comment>
<gene>
    <name evidence="15" type="ORF">CXG81DRAFT_13636</name>
</gene>
<keyword evidence="5" id="KW-0539">Nucleus</keyword>
<evidence type="ECO:0000256" key="7">
    <source>
        <dbReference type="ARBA" id="ARBA00074459"/>
    </source>
</evidence>
<dbReference type="PANTHER" id="PTHR13162:SF8">
    <property type="entry name" value="CCR4-NOT TRANSCRIPTION COMPLEX SUBUNIT 1"/>
    <property type="match status" value="1"/>
</dbReference>
<dbReference type="Proteomes" id="UP000274922">
    <property type="component" value="Unassembled WGS sequence"/>
</dbReference>
<name>A0A4P9X4X2_9FUNG</name>
<feature type="domain" description="CCR4-Not complex component Not1 C-terminal" evidence="9">
    <location>
        <begin position="1555"/>
        <end position="1933"/>
    </location>
</feature>